<dbReference type="RefSeq" id="WP_065860649.1">
    <property type="nucleotide sequence ID" value="NZ_LT906441.1"/>
</dbReference>
<dbReference type="Gene3D" id="3.40.50.10930">
    <property type="match status" value="1"/>
</dbReference>
<dbReference type="Proteomes" id="UP000215332">
    <property type="component" value="Chromosome 1"/>
</dbReference>
<dbReference type="GO" id="GO:0006281">
    <property type="term" value="P:DNA repair"/>
    <property type="evidence" value="ECO:0007669"/>
    <property type="project" value="UniProtKB-KW"/>
</dbReference>
<evidence type="ECO:0000256" key="7">
    <source>
        <dbReference type="ARBA" id="ARBA00022840"/>
    </source>
</evidence>
<dbReference type="Pfam" id="PF17946">
    <property type="entry name" value="RecC_C"/>
    <property type="match status" value="1"/>
</dbReference>
<dbReference type="GO" id="GO:0008854">
    <property type="term" value="F:exodeoxyribonuclease V activity"/>
    <property type="evidence" value="ECO:0007669"/>
    <property type="project" value="UniProtKB-EC"/>
</dbReference>
<dbReference type="InterPro" id="IPR013986">
    <property type="entry name" value="DExx_box_DNA_helicase_dom_sf"/>
</dbReference>
<dbReference type="AlphaFoldDB" id="A0A239WR74"/>
<protein>
    <submittedName>
        <fullName evidence="11">Exodeoxyribonuclease V gamma chain</fullName>
        <ecNumber evidence="11">3.1.11.5</ecNumber>
    </submittedName>
</protein>
<evidence type="ECO:0000256" key="6">
    <source>
        <dbReference type="ARBA" id="ARBA00022839"/>
    </source>
</evidence>
<dbReference type="GO" id="GO:0003677">
    <property type="term" value="F:DNA binding"/>
    <property type="evidence" value="ECO:0007669"/>
    <property type="project" value="UniProtKB-KW"/>
</dbReference>
<evidence type="ECO:0000259" key="10">
    <source>
        <dbReference type="Pfam" id="PF17946"/>
    </source>
</evidence>
<keyword evidence="3" id="KW-0227">DNA damage</keyword>
<dbReference type="InterPro" id="IPR041500">
    <property type="entry name" value="RecC_C"/>
</dbReference>
<keyword evidence="2" id="KW-0547">Nucleotide-binding</keyword>
<proteinExistence type="predicted"/>
<dbReference type="Pfam" id="PF04257">
    <property type="entry name" value="Exonuc_V_gamma"/>
    <property type="match status" value="1"/>
</dbReference>
<organism evidence="11 12">
    <name type="scientific">Cutibacterium granulosum</name>
    <dbReference type="NCBI Taxonomy" id="33011"/>
    <lineage>
        <taxon>Bacteria</taxon>
        <taxon>Bacillati</taxon>
        <taxon>Actinomycetota</taxon>
        <taxon>Actinomycetes</taxon>
        <taxon>Propionibacteriales</taxon>
        <taxon>Propionibacteriaceae</taxon>
        <taxon>Cutibacterium</taxon>
    </lineage>
</organism>
<evidence type="ECO:0000256" key="3">
    <source>
        <dbReference type="ARBA" id="ARBA00022763"/>
    </source>
</evidence>
<evidence type="ECO:0000256" key="5">
    <source>
        <dbReference type="ARBA" id="ARBA00022806"/>
    </source>
</evidence>
<dbReference type="GO" id="GO:0006310">
    <property type="term" value="P:DNA recombination"/>
    <property type="evidence" value="ECO:0007669"/>
    <property type="project" value="TreeGrafter"/>
</dbReference>
<dbReference type="EC" id="3.1.11.5" evidence="11"/>
<evidence type="ECO:0000313" key="12">
    <source>
        <dbReference type="Proteomes" id="UP000215332"/>
    </source>
</evidence>
<dbReference type="Gene3D" id="1.10.486.10">
    <property type="entry name" value="PCRA, domain 4"/>
    <property type="match status" value="1"/>
</dbReference>
<keyword evidence="5" id="KW-0347">Helicase</keyword>
<dbReference type="GO" id="GO:0004386">
    <property type="term" value="F:helicase activity"/>
    <property type="evidence" value="ECO:0007669"/>
    <property type="project" value="UniProtKB-KW"/>
</dbReference>
<dbReference type="KEGG" id="cgrn:4412665_01446"/>
<keyword evidence="1" id="KW-0540">Nuclease</keyword>
<dbReference type="SUPFAM" id="SSF52540">
    <property type="entry name" value="P-loop containing nucleoside triphosphate hydrolases"/>
    <property type="match status" value="2"/>
</dbReference>
<evidence type="ECO:0000256" key="9">
    <source>
        <dbReference type="ARBA" id="ARBA00023204"/>
    </source>
</evidence>
<reference evidence="11 12" key="1">
    <citation type="submission" date="2017-06" db="EMBL/GenBank/DDBJ databases">
        <authorList>
            <consortium name="Pathogen Informatics"/>
        </authorList>
    </citation>
    <scope>NUCLEOTIDE SEQUENCE [LARGE SCALE GENOMIC DNA]</scope>
    <source>
        <strain evidence="11 12">NCTC11865</strain>
    </source>
</reference>
<sequence>MDTKLQLRTYRRWDGLTADAVALLTSAREDPFAIPLLVSPSTAHARAVGQAVADEVGVAAGLQGKTASALRRELSQSLLDMDPQVDPWSGSALTLRIFDLLRPDDPNMAAVSEHVQACRVRGIAHADWTTAQQFSAVLQSLIHHSPAVLEQWRAGEDVDAEGSALPWDKAWWPHVWRLLHDDGHPDPMTQLTQLCSALGAAPLRWPSCVWISPAAPEWQDYSLAQALGRRIPVTVLHLLPACAEHSRWEPFNSVREHTNLRWHECVQQCGGQAHDHCDHADPETNTGAAEVEVHLCHGEDRQAEVCAEAVCAALQEFPDIEPRDVAITTSTHAPQAHLLSAFAYAAESDGTSRTNPLAQCRISGARSHLPPNPVIQAVCTVLRLSRTRQTAGELLDLCTMPAIAARFGFTADDQVTIRRLVMDSGIRWGLDAQSRSRVGLGEIRQSTWFAGIERLLLGVAMSDDPPSHIDTVTAVGDIGSPTVPLVGALAELVSRVRHAMVLTATSATMQQWVDRLTTLIDNLTSPPAEMPWARQAATGQINVLARVAPQCKVDAMIIADLLDEQSSTRPRRPSWFNGDCHISDPAELDGISHDVVVLVDPDEDEIGADPLRGLRDPADPLSDPMALRHQYLFDAVATARRKIVVVAQKMDPVTNSEVDLGPFVSTLRGNGLPRRHESSDGVESPDGVVLISHGLQPFSPHEFTDQSGQSWRSFDVVMAGVQLNAQPDVERSPLLPRPTDPPAQIYSCADVSTALSNPARTVLRARIGAPAAKRTDDVVEELPLDLNGLDRYQIRARLLADLTHGSDIGTATAAERLRGTTPPGVLGLESLNRAGEEALSIVDREATLIAGAPRQVIDVNLELTDGDVPHLPWVDSHLTDPYRPLLLTDRIETHGVTLVRMSPANLSPRTLLETWLRLLAVAVAQPDVTGWRAAVVTRSANPEILVAPDAQQARTILAGLVRVAWWSSQQLFPMPARTAAALTEVILPYRPNRWVTAAQAGWKEDHDSNWSPFASADYSDLERLCRQHCEASPLDLARWLMTPITTARTRGRRSR</sequence>
<evidence type="ECO:0000256" key="1">
    <source>
        <dbReference type="ARBA" id="ARBA00022722"/>
    </source>
</evidence>
<evidence type="ECO:0000256" key="8">
    <source>
        <dbReference type="ARBA" id="ARBA00023125"/>
    </source>
</evidence>
<keyword evidence="8" id="KW-0238">DNA-binding</keyword>
<evidence type="ECO:0000256" key="4">
    <source>
        <dbReference type="ARBA" id="ARBA00022801"/>
    </source>
</evidence>
<dbReference type="InterPro" id="IPR027417">
    <property type="entry name" value="P-loop_NTPase"/>
</dbReference>
<keyword evidence="7" id="KW-0067">ATP-binding</keyword>
<dbReference type="EMBL" id="LT906441">
    <property type="protein sequence ID" value="SNV37001.1"/>
    <property type="molecule type" value="Genomic_DNA"/>
</dbReference>
<dbReference type="PANTHER" id="PTHR30591:SF1">
    <property type="entry name" value="RECBCD ENZYME SUBUNIT RECC"/>
    <property type="match status" value="1"/>
</dbReference>
<dbReference type="Gene3D" id="1.10.10.160">
    <property type="match status" value="1"/>
</dbReference>
<dbReference type="GO" id="GO:0005524">
    <property type="term" value="F:ATP binding"/>
    <property type="evidence" value="ECO:0007669"/>
    <property type="project" value="UniProtKB-KW"/>
</dbReference>
<accession>A0A239WR74</accession>
<name>A0A239WR74_9ACTN</name>
<dbReference type="Gene3D" id="1.10.10.990">
    <property type="match status" value="1"/>
</dbReference>
<gene>
    <name evidence="11" type="primary">recC</name>
    <name evidence="11" type="ORF">SAMEA4412665_01446</name>
</gene>
<dbReference type="InterPro" id="IPR011335">
    <property type="entry name" value="Restrct_endonuc-II-like"/>
</dbReference>
<evidence type="ECO:0000256" key="2">
    <source>
        <dbReference type="ARBA" id="ARBA00022741"/>
    </source>
</evidence>
<keyword evidence="9" id="KW-0234">DNA repair</keyword>
<keyword evidence="6" id="KW-0269">Exonuclease</keyword>
<evidence type="ECO:0000313" key="11">
    <source>
        <dbReference type="EMBL" id="SNV37001.1"/>
    </source>
</evidence>
<feature type="domain" description="RecC C-terminal" evidence="10">
    <location>
        <begin position="748"/>
        <end position="983"/>
    </location>
</feature>
<dbReference type="PANTHER" id="PTHR30591">
    <property type="entry name" value="RECBCD ENZYME SUBUNIT RECC"/>
    <property type="match status" value="1"/>
</dbReference>
<dbReference type="SUPFAM" id="SSF52980">
    <property type="entry name" value="Restriction endonuclease-like"/>
    <property type="match status" value="1"/>
</dbReference>
<dbReference type="eggNOG" id="COG1330">
    <property type="taxonomic scope" value="Bacteria"/>
</dbReference>
<keyword evidence="4 11" id="KW-0378">Hydrolase</keyword>